<comment type="similarity">
    <text evidence="2">Belongs to the aminoglycoside phosphotransferase family.</text>
</comment>
<dbReference type="GO" id="GO:0047992">
    <property type="term" value="F:hydroxylysine kinase activity"/>
    <property type="evidence" value="ECO:0007669"/>
    <property type="project" value="UniProtKB-EC"/>
</dbReference>
<comment type="subcellular location">
    <subcellularLocation>
        <location evidence="1">Cytoplasm</location>
    </subcellularLocation>
</comment>
<evidence type="ECO:0000256" key="8">
    <source>
        <dbReference type="ARBA" id="ARBA00038873"/>
    </source>
</evidence>
<feature type="domain" description="Aminoglycoside phosphotransferase" evidence="10">
    <location>
        <begin position="30"/>
        <end position="256"/>
    </location>
</feature>
<organism evidence="11">
    <name type="scientific">Phallusia mammillata</name>
    <dbReference type="NCBI Taxonomy" id="59560"/>
    <lineage>
        <taxon>Eukaryota</taxon>
        <taxon>Metazoa</taxon>
        <taxon>Chordata</taxon>
        <taxon>Tunicata</taxon>
        <taxon>Ascidiacea</taxon>
        <taxon>Phlebobranchia</taxon>
        <taxon>Ascidiidae</taxon>
        <taxon>Phallusia</taxon>
    </lineage>
</organism>
<dbReference type="PANTHER" id="PTHR21064:SF1">
    <property type="entry name" value="HYDROXYLYSINE KINASE"/>
    <property type="match status" value="1"/>
</dbReference>
<evidence type="ECO:0000256" key="2">
    <source>
        <dbReference type="ARBA" id="ARBA00006219"/>
    </source>
</evidence>
<dbReference type="AlphaFoldDB" id="A0A6F9DEC9"/>
<dbReference type="InterPro" id="IPR050249">
    <property type="entry name" value="Pseudomonas-type_ThrB"/>
</dbReference>
<dbReference type="SUPFAM" id="SSF56112">
    <property type="entry name" value="Protein kinase-like (PK-like)"/>
    <property type="match status" value="1"/>
</dbReference>
<dbReference type="EMBL" id="LR785900">
    <property type="protein sequence ID" value="CAB3255028.1"/>
    <property type="molecule type" value="mRNA"/>
</dbReference>
<keyword evidence="3" id="KW-0963">Cytoplasm</keyword>
<sequence length="341" mass="38623">MEDTVFDVGLFVRLYYNINVKFMKKVTSYDDEIYILTTDMEKTYLLKAITMKDDEEIRTQEAIGDVMIRLANAGFSVPVWIKKKDGSTSTLYPIGKSKPSFLVLQSFLQGSVLDDIICSQKEMIDLIFKCGQKLAAIARHFKGEDFSHLSRPKSEWNLLQVDIYRPYLAELSDQIREHCQNAIHTFETMVVPKLFSFQAGFIHADGNACNFIISPNGSGWKLTGVIDFGDCCMSHYVVDAGTFIADMMEKAQSSNFDIHEAAKHAYQGYINVLPLNRDEIEVLDLVVAARFAQNISIGTHLMNLKPEKCDLVMQTVKPCSEILTTLSSISRKQIHELWTIS</sequence>
<comment type="catalytic activity">
    <reaction evidence="6">
        <text>(5R)-5-hydroxy-L-lysine + GTP = (5R)-5-phosphooxy-L-lysine + GDP + H(+)</text>
        <dbReference type="Rhea" id="RHEA:19049"/>
        <dbReference type="ChEBI" id="CHEBI:15378"/>
        <dbReference type="ChEBI" id="CHEBI:37565"/>
        <dbReference type="ChEBI" id="CHEBI:57882"/>
        <dbReference type="ChEBI" id="CHEBI:58189"/>
        <dbReference type="ChEBI" id="CHEBI:58357"/>
        <dbReference type="EC" id="2.7.1.81"/>
    </reaction>
</comment>
<keyword evidence="4" id="KW-0808">Transferase</keyword>
<evidence type="ECO:0000256" key="1">
    <source>
        <dbReference type="ARBA" id="ARBA00004496"/>
    </source>
</evidence>
<gene>
    <name evidence="11" type="primary">Hykk-001</name>
</gene>
<evidence type="ECO:0000259" key="10">
    <source>
        <dbReference type="Pfam" id="PF01636"/>
    </source>
</evidence>
<evidence type="ECO:0000256" key="6">
    <source>
        <dbReference type="ARBA" id="ARBA00036820"/>
    </source>
</evidence>
<dbReference type="GO" id="GO:0005737">
    <property type="term" value="C:cytoplasm"/>
    <property type="evidence" value="ECO:0007669"/>
    <property type="project" value="UniProtKB-SubCell"/>
</dbReference>
<accession>A0A6F9DEC9</accession>
<dbReference type="InterPro" id="IPR011009">
    <property type="entry name" value="Kinase-like_dom_sf"/>
</dbReference>
<evidence type="ECO:0000256" key="9">
    <source>
        <dbReference type="ARBA" id="ARBA00040505"/>
    </source>
</evidence>
<dbReference type="Gene3D" id="3.90.1200.10">
    <property type="match status" value="1"/>
</dbReference>
<proteinExistence type="evidence at transcript level"/>
<dbReference type="Pfam" id="PF01636">
    <property type="entry name" value="APH"/>
    <property type="match status" value="1"/>
</dbReference>
<dbReference type="InterPro" id="IPR002575">
    <property type="entry name" value="Aminoglycoside_PTrfase"/>
</dbReference>
<keyword evidence="5 11" id="KW-0418">Kinase</keyword>
<dbReference type="PANTHER" id="PTHR21064">
    <property type="entry name" value="AMINOGLYCOSIDE PHOSPHOTRANSFERASE DOMAIN-CONTAINING PROTEIN-RELATED"/>
    <property type="match status" value="1"/>
</dbReference>
<evidence type="ECO:0000256" key="7">
    <source>
        <dbReference type="ARBA" id="ARBA00037368"/>
    </source>
</evidence>
<evidence type="ECO:0000313" key="11">
    <source>
        <dbReference type="EMBL" id="CAB3255028.1"/>
    </source>
</evidence>
<dbReference type="EC" id="2.7.1.81" evidence="8"/>
<name>A0A6F9DEC9_9ASCI</name>
<evidence type="ECO:0000256" key="5">
    <source>
        <dbReference type="ARBA" id="ARBA00022777"/>
    </source>
</evidence>
<comment type="function">
    <text evidence="7">Catalyzes the GTP-dependent phosphorylation of 5-hydroxy-L-lysine.</text>
</comment>
<evidence type="ECO:0000256" key="4">
    <source>
        <dbReference type="ARBA" id="ARBA00022679"/>
    </source>
</evidence>
<protein>
    <recommendedName>
        <fullName evidence="9">Hydroxylysine kinase</fullName>
        <ecNumber evidence="8">2.7.1.81</ecNumber>
    </recommendedName>
</protein>
<reference evidence="11" key="1">
    <citation type="submission" date="2020-04" db="EMBL/GenBank/DDBJ databases">
        <authorList>
            <person name="Neveu A P."/>
        </authorList>
    </citation>
    <scope>NUCLEOTIDE SEQUENCE</scope>
    <source>
        <tissue evidence="11">Whole embryo</tissue>
    </source>
</reference>
<evidence type="ECO:0000256" key="3">
    <source>
        <dbReference type="ARBA" id="ARBA00022490"/>
    </source>
</evidence>